<dbReference type="InterPro" id="IPR008964">
    <property type="entry name" value="Invasin/intimin_cell_adhesion"/>
</dbReference>
<dbReference type="SUPFAM" id="SSF49373">
    <property type="entry name" value="Invasin/intimin cell-adhesion fragments"/>
    <property type="match status" value="1"/>
</dbReference>
<reference evidence="1 2" key="1">
    <citation type="submission" date="2018-09" db="EMBL/GenBank/DDBJ databases">
        <title>Whole genome sequencing of Microbacterium oryzae strain MB-10T.</title>
        <authorList>
            <person name="Das S.K."/>
        </authorList>
    </citation>
    <scope>NUCLEOTIDE SEQUENCE [LARGE SCALE GENOMIC DNA]</scope>
    <source>
        <strain evidence="1 2">MB-10</strain>
    </source>
</reference>
<accession>A0A6I6DSG3</accession>
<evidence type="ECO:0000313" key="1">
    <source>
        <dbReference type="EMBL" id="QGU27016.1"/>
    </source>
</evidence>
<protein>
    <recommendedName>
        <fullName evidence="3">Big-1 domain-containing protein</fullName>
    </recommendedName>
</protein>
<dbReference type="Proteomes" id="UP000422989">
    <property type="component" value="Chromosome"/>
</dbReference>
<evidence type="ECO:0008006" key="3">
    <source>
        <dbReference type="Google" id="ProtNLM"/>
    </source>
</evidence>
<dbReference type="InterPro" id="IPR045392">
    <property type="entry name" value="DUF6519"/>
</dbReference>
<dbReference type="EMBL" id="CP032550">
    <property type="protein sequence ID" value="QGU27016.1"/>
    <property type="molecule type" value="Genomic_DNA"/>
</dbReference>
<proteinExistence type="predicted"/>
<dbReference type="GO" id="GO:0005975">
    <property type="term" value="P:carbohydrate metabolic process"/>
    <property type="evidence" value="ECO:0007669"/>
    <property type="project" value="UniProtKB-ARBA"/>
</dbReference>
<organism evidence="1 2">
    <name type="scientific">Microbacterium oryzae</name>
    <dbReference type="NCBI Taxonomy" id="743009"/>
    <lineage>
        <taxon>Bacteria</taxon>
        <taxon>Bacillati</taxon>
        <taxon>Actinomycetota</taxon>
        <taxon>Actinomycetes</taxon>
        <taxon>Micrococcales</taxon>
        <taxon>Microbacteriaceae</taxon>
        <taxon>Microbacterium</taxon>
    </lineage>
</organism>
<dbReference type="AlphaFoldDB" id="A0A6I6DSG3"/>
<keyword evidence="2" id="KW-1185">Reference proteome</keyword>
<dbReference type="Gene3D" id="2.60.40.10">
    <property type="entry name" value="Immunoglobulins"/>
    <property type="match status" value="1"/>
</dbReference>
<dbReference type="RefSeq" id="WP_156241509.1">
    <property type="nucleotide sequence ID" value="NZ_BAAAZL010000002.1"/>
</dbReference>
<gene>
    <name evidence="1" type="ORF">D7D94_04560</name>
</gene>
<name>A0A6I6DSG3_9MICO</name>
<dbReference type="OrthoDB" id="134981at2"/>
<sequence length="1205" mass="128077">MRGDFSRRTHDRRKQYSGVLNEQGRLLTDADLEEEHRILAGQHEQTAADVIGPSGGPLDGAGFEITVDTEGMVRVGVGRYYVDGILVENFPANEGDTSIPFECQPFLPTAAGDVNGPLTGVHPVVLDVWRRLVTPLDDPSLKEVALGGPETAAREQTVWQVRVLDSIPNWTCVAGAPAMPSTTGTLAAQATPEAAQKTPCLVPARAGYSGLENQFYRVEVLRSGKSRKVDDVKLTAVTVVAGATDQIDVGASEAPEAGAFIELVRSGAGAADPFDSTFTQVTAVKESRVILATPVPALAPGETLAFRPVSAIAVMSRENGSVVTGITGIDGTTVNVTDLGPDGVLGFAPRQWVEITDDAVEFDASARRRLYFVTAIDADEQTVTLAIPAKELGDKQGIDARRHPKLRRWDGVHGIWQGASPNNWLHLENGIEISFAAGDYVRDDHWSFPARTAVMDENGSGNIEWPQVGKKPASLRPDGILRHRAVLGYLTLESGSLTATDCRELFPPLTAMTNLFYVGGDGQEARRHDIGFPKLPTDLEVRVASGETPVKDALVRFTTESGAFTDVPTTAQGIAAFSWTLAAPSDAASSAPPQPQVCTAELLDHAGDPVENQLIRFTATIQDLTTLLYVSGDGQEARVGDAAFPQLPRPVVVRVANGAHPVEGATVQFAAEQGAVSATSVVTDAAGAASVTWDLERSSAASQALTATLLEADGTPSPHQTITFLARVDPASEGRGGCCTTIGDTGEFPTIEEALKELHGRGQRDICLCLLPGDHRVGSAVVEGEFHLSIRGCGRTSRIFVDVRFQFAALLSLRLADLDLRYSPRSHPGEREPGVLFVHDTADVRIDNVHVSGGHVAGPLVTIHGGRRVEVVDSVIEVFRLIPIRPLFDRLESRVTSDARGWPALGGVVESLFRVFDAVGSPEFGGRSGEFMRAIEGATPAARRRLAGAMRVWTGEPDADTDVASEVVGIADTLEADPVAIRELPERIRRLASRFDTSPDFLSGVAVLEIAPAAELRELDGPPADVTIHNNLLYGDVSLYGRPAEDTEIIDEIRTEFIQAISEGGVITGGLGTLRLSGNHLGRMRMSGEILALLRQFSNDQANGKVALYRSLLLSDNVFDGTGMKGPLHPAVAARHVALTGNHFTMAGLGQEGATPTVLEVVALAAAITGNLAEPADVPRGSADAIIDVTAARSNDAGNVDLFIV</sequence>
<evidence type="ECO:0000313" key="2">
    <source>
        <dbReference type="Proteomes" id="UP000422989"/>
    </source>
</evidence>
<dbReference type="Pfam" id="PF20129">
    <property type="entry name" value="DUF6519"/>
    <property type="match status" value="2"/>
</dbReference>
<dbReference type="InterPro" id="IPR013783">
    <property type="entry name" value="Ig-like_fold"/>
</dbReference>
<dbReference type="KEGG" id="moj:D7D94_04560"/>